<keyword evidence="3 5" id="KW-1133">Transmembrane helix</keyword>
<evidence type="ECO:0000256" key="3">
    <source>
        <dbReference type="ARBA" id="ARBA00022989"/>
    </source>
</evidence>
<dbReference type="Proteomes" id="UP000243745">
    <property type="component" value="Unassembled WGS sequence"/>
</dbReference>
<sequence>MDYITSFFTGHQWMYYVALPLSVGLFFLVRAIQMKTRWSILNPLLIPVIIIVSLILLTGADPKEYQDGTSVITWLLEPCIVALAIPLYLKFKLIKSQAVPILICCTVSILISFVIAYVSCHLMGVNQNMIPTLGARSITTPLAMDVSDRLGGISSITACIVCGVGILGAVIGFPLMKLFHVRNPKAQGLAIGACAHAVGTSAANEQGETQGAYSSLSLIVCGVMTTFLATPIFMLLNFLDTLFNW</sequence>
<evidence type="ECO:0000256" key="4">
    <source>
        <dbReference type="ARBA" id="ARBA00023136"/>
    </source>
</evidence>
<evidence type="ECO:0000313" key="6">
    <source>
        <dbReference type="EMBL" id="SFP32499.1"/>
    </source>
</evidence>
<reference evidence="6 7" key="1">
    <citation type="submission" date="2016-10" db="EMBL/GenBank/DDBJ databases">
        <authorList>
            <person name="Varghese N."/>
            <person name="Submissions S."/>
        </authorList>
    </citation>
    <scope>NUCLEOTIDE SEQUENCE [LARGE SCALE GENOMIC DNA]</scope>
    <source>
        <strain evidence="6 7">DSM 1361</strain>
    </source>
</reference>
<dbReference type="Pfam" id="PF04172">
    <property type="entry name" value="LrgB"/>
    <property type="match status" value="1"/>
</dbReference>
<keyword evidence="4 5" id="KW-0472">Membrane</keyword>
<dbReference type="GO" id="GO:0016020">
    <property type="term" value="C:membrane"/>
    <property type="evidence" value="ECO:0007669"/>
    <property type="project" value="UniProtKB-SubCell"/>
</dbReference>
<evidence type="ECO:0000313" key="7">
    <source>
        <dbReference type="Proteomes" id="UP000243745"/>
    </source>
</evidence>
<dbReference type="PANTHER" id="PTHR30249:SF0">
    <property type="entry name" value="PLASTIDAL GLYCOLATE_GLYCERATE TRANSLOCATOR 1, CHLOROPLASTIC"/>
    <property type="match status" value="1"/>
</dbReference>
<feature type="transmembrane region" description="Helical" evidence="5">
    <location>
        <begin position="101"/>
        <end position="124"/>
    </location>
</feature>
<dbReference type="InterPro" id="IPR007300">
    <property type="entry name" value="CidB/LrgB"/>
</dbReference>
<keyword evidence="7" id="KW-1185">Reference proteome</keyword>
<feature type="transmembrane region" description="Helical" evidence="5">
    <location>
        <begin position="152"/>
        <end position="175"/>
    </location>
</feature>
<organism evidence="6 7">
    <name type="scientific">Ruminobacter amylophilus</name>
    <dbReference type="NCBI Taxonomy" id="867"/>
    <lineage>
        <taxon>Bacteria</taxon>
        <taxon>Pseudomonadati</taxon>
        <taxon>Pseudomonadota</taxon>
        <taxon>Gammaproteobacteria</taxon>
        <taxon>Aeromonadales</taxon>
        <taxon>Succinivibrionaceae</taxon>
        <taxon>Ruminobacter</taxon>
    </lineage>
</organism>
<dbReference type="AlphaFoldDB" id="A0A662ZIE9"/>
<evidence type="ECO:0000256" key="1">
    <source>
        <dbReference type="ARBA" id="ARBA00004141"/>
    </source>
</evidence>
<feature type="transmembrane region" description="Helical" evidence="5">
    <location>
        <begin position="13"/>
        <end position="32"/>
    </location>
</feature>
<dbReference type="PANTHER" id="PTHR30249">
    <property type="entry name" value="PUTATIVE SEROTONIN TRANSPORTER"/>
    <property type="match status" value="1"/>
</dbReference>
<accession>A0A662ZIE9</accession>
<keyword evidence="2 5" id="KW-0812">Transmembrane</keyword>
<feature type="transmembrane region" description="Helical" evidence="5">
    <location>
        <begin position="39"/>
        <end position="59"/>
    </location>
</feature>
<comment type="subcellular location">
    <subcellularLocation>
        <location evidence="1">Membrane</location>
        <topology evidence="1">Multi-pass membrane protein</topology>
    </subcellularLocation>
</comment>
<dbReference type="RefSeq" id="WP_245730059.1">
    <property type="nucleotide sequence ID" value="NZ_FOXF01000015.1"/>
</dbReference>
<gene>
    <name evidence="6" type="ORF">SAMN02910344_01099</name>
</gene>
<evidence type="ECO:0000256" key="2">
    <source>
        <dbReference type="ARBA" id="ARBA00022692"/>
    </source>
</evidence>
<dbReference type="EMBL" id="FOXF01000015">
    <property type="protein sequence ID" value="SFP32499.1"/>
    <property type="molecule type" value="Genomic_DNA"/>
</dbReference>
<name>A0A662ZIE9_9GAMM</name>
<feature type="transmembrane region" description="Helical" evidence="5">
    <location>
        <begin position="71"/>
        <end position="89"/>
    </location>
</feature>
<proteinExistence type="predicted"/>
<evidence type="ECO:0000256" key="5">
    <source>
        <dbReference type="SAM" id="Phobius"/>
    </source>
</evidence>
<protein>
    <submittedName>
        <fullName evidence="6">TIGR00659 family protein</fullName>
    </submittedName>
</protein>
<feature type="transmembrane region" description="Helical" evidence="5">
    <location>
        <begin position="216"/>
        <end position="239"/>
    </location>
</feature>